<evidence type="ECO:0008006" key="4">
    <source>
        <dbReference type="Google" id="ProtNLM"/>
    </source>
</evidence>
<dbReference type="EMBL" id="SPUM01000020">
    <property type="protein sequence ID" value="TFW34813.1"/>
    <property type="molecule type" value="Genomic_DNA"/>
</dbReference>
<keyword evidence="1" id="KW-0732">Signal</keyword>
<organism evidence="2 3">
    <name type="scientific">Massilia horti</name>
    <dbReference type="NCBI Taxonomy" id="2562153"/>
    <lineage>
        <taxon>Bacteria</taxon>
        <taxon>Pseudomonadati</taxon>
        <taxon>Pseudomonadota</taxon>
        <taxon>Betaproteobacteria</taxon>
        <taxon>Burkholderiales</taxon>
        <taxon>Oxalobacteraceae</taxon>
        <taxon>Telluria group</taxon>
        <taxon>Massilia</taxon>
    </lineage>
</organism>
<evidence type="ECO:0000313" key="2">
    <source>
        <dbReference type="EMBL" id="TFW34813.1"/>
    </source>
</evidence>
<dbReference type="RefSeq" id="WP_135188267.1">
    <property type="nucleotide sequence ID" value="NZ_SPUM01000020.1"/>
</dbReference>
<keyword evidence="3" id="KW-1185">Reference proteome</keyword>
<protein>
    <recommendedName>
        <fullName evidence="4">Secreted protein</fullName>
    </recommendedName>
</protein>
<proteinExistence type="predicted"/>
<evidence type="ECO:0000313" key="3">
    <source>
        <dbReference type="Proteomes" id="UP000297258"/>
    </source>
</evidence>
<feature type="chain" id="PRO_5021229173" description="Secreted protein" evidence="1">
    <location>
        <begin position="26"/>
        <end position="103"/>
    </location>
</feature>
<feature type="signal peptide" evidence="1">
    <location>
        <begin position="1"/>
        <end position="25"/>
    </location>
</feature>
<dbReference type="OrthoDB" id="9008844at2"/>
<evidence type="ECO:0000256" key="1">
    <source>
        <dbReference type="SAM" id="SignalP"/>
    </source>
</evidence>
<accession>A0A4Y9T3Z2</accession>
<comment type="caution">
    <text evidence="2">The sequence shown here is derived from an EMBL/GenBank/DDBJ whole genome shotgun (WGS) entry which is preliminary data.</text>
</comment>
<dbReference type="Proteomes" id="UP000297258">
    <property type="component" value="Unassembled WGS sequence"/>
</dbReference>
<name>A0A4Y9T3Z2_9BURK</name>
<dbReference type="AlphaFoldDB" id="A0A4Y9T3Z2"/>
<sequence>MNKRYYVLALIPALILAVGLPFANAQGDHRMIDKVADKVIAHYQGASCEQLMAKKMQPPSPEEAQKKEKLVNLLHKDPAARTEFLNRVAGPIANKMFECGMIP</sequence>
<reference evidence="2 3" key="1">
    <citation type="submission" date="2019-03" db="EMBL/GenBank/DDBJ databases">
        <title>Draft genome of Massilia hortus sp. nov., a novel bacterial species of the Oxalobacteraceae family.</title>
        <authorList>
            <person name="Peta V."/>
            <person name="Raths R."/>
            <person name="Bucking H."/>
        </authorList>
    </citation>
    <scope>NUCLEOTIDE SEQUENCE [LARGE SCALE GENOMIC DNA]</scope>
    <source>
        <strain evidence="2 3">ONC3</strain>
    </source>
</reference>
<gene>
    <name evidence="2" type="ORF">E4O92_02975</name>
</gene>